<accession>A0A7L5BL70</accession>
<gene>
    <name evidence="1" type="ORF">G3A56_14045</name>
</gene>
<name>A0A7L5BL70_9HYPH</name>
<proteinExistence type="predicted"/>
<organism evidence="1 2">
    <name type="scientific">Rhizobium oryzihabitans</name>
    <dbReference type="NCBI Taxonomy" id="2267833"/>
    <lineage>
        <taxon>Bacteria</taxon>
        <taxon>Pseudomonadati</taxon>
        <taxon>Pseudomonadota</taxon>
        <taxon>Alphaproteobacteria</taxon>
        <taxon>Hyphomicrobiales</taxon>
        <taxon>Rhizobiaceae</taxon>
        <taxon>Rhizobium/Agrobacterium group</taxon>
        <taxon>Rhizobium</taxon>
    </lineage>
</organism>
<reference evidence="1 2" key="1">
    <citation type="submission" date="2020-02" db="EMBL/GenBank/DDBJ databases">
        <title>Plant-Promoting Endophytic Bacterium Rhizobium oryzihabitans sp. nov., Isolated from the Root of Rice.</title>
        <authorList>
            <person name="zhao J."/>
            <person name="Zhang G."/>
        </authorList>
    </citation>
    <scope>NUCLEOTIDE SEQUENCE [LARGE SCALE GENOMIC DNA]</scope>
    <source>
        <strain evidence="1 2">M15</strain>
    </source>
</reference>
<dbReference type="Proteomes" id="UP000464865">
    <property type="component" value="Chromosome M15-11"/>
</dbReference>
<evidence type="ECO:0000313" key="1">
    <source>
        <dbReference type="EMBL" id="QIB39515.1"/>
    </source>
</evidence>
<dbReference type="EMBL" id="CP048632">
    <property type="protein sequence ID" value="QIB39515.1"/>
    <property type="molecule type" value="Genomic_DNA"/>
</dbReference>
<sequence length="109" mass="12645">MSPLEQKFEMAMFEIYHRAKSEAKYNATIFYNMLLNRGGVATAKTLINAEQQSQGYTALMLAKRLDLTVEALVVEDVRWLDLFLPEEINKARDRLQANQYAVKMRRSKV</sequence>
<protein>
    <submittedName>
        <fullName evidence="1">Uncharacterized protein</fullName>
    </submittedName>
</protein>
<dbReference type="KEGG" id="roy:G3A56_14045"/>
<dbReference type="AlphaFoldDB" id="A0A7L5BL70"/>
<evidence type="ECO:0000313" key="2">
    <source>
        <dbReference type="Proteomes" id="UP000464865"/>
    </source>
</evidence>
<keyword evidence="2" id="KW-1185">Reference proteome</keyword>